<gene>
    <name evidence="15" type="ORF">Ahu01nite_019080</name>
</gene>
<feature type="signal peptide" evidence="14">
    <location>
        <begin position="1"/>
        <end position="25"/>
    </location>
</feature>
<comment type="subcellular location">
    <subcellularLocation>
        <location evidence="2">Cell membrane</location>
        <topology evidence="2">Multi-pass membrane protein</topology>
    </subcellularLocation>
</comment>
<organism evidence="15 16">
    <name type="scientific">Winogradskya humida</name>
    <dbReference type="NCBI Taxonomy" id="113566"/>
    <lineage>
        <taxon>Bacteria</taxon>
        <taxon>Bacillati</taxon>
        <taxon>Actinomycetota</taxon>
        <taxon>Actinomycetes</taxon>
        <taxon>Micromonosporales</taxon>
        <taxon>Micromonosporaceae</taxon>
        <taxon>Winogradskya</taxon>
    </lineage>
</organism>
<keyword evidence="8 13" id="KW-1133">Transmembrane helix</keyword>
<dbReference type="PANTHER" id="PTHR40659">
    <property type="entry name" value="NICKEL/COBALT EFFLUX SYSTEM RCNA"/>
    <property type="match status" value="1"/>
</dbReference>
<keyword evidence="10" id="KW-0921">Nickel transport</keyword>
<keyword evidence="7 13" id="KW-0812">Transmembrane</keyword>
<evidence type="ECO:0000256" key="11">
    <source>
        <dbReference type="ARBA" id="ARBA00023136"/>
    </source>
</evidence>
<dbReference type="EMBL" id="BOMN01000023">
    <property type="protein sequence ID" value="GIE18806.1"/>
    <property type="molecule type" value="Genomic_DNA"/>
</dbReference>
<dbReference type="PANTHER" id="PTHR40659:SF1">
    <property type="entry name" value="NICKEL_COBALT EFFLUX SYSTEM RCNA"/>
    <property type="match status" value="1"/>
</dbReference>
<feature type="transmembrane region" description="Helical" evidence="13">
    <location>
        <begin position="516"/>
        <end position="538"/>
    </location>
</feature>
<protein>
    <recommendedName>
        <fullName evidence="17">ABC-type nickel/cobalt efflux system permease component RcnA</fullName>
    </recommendedName>
</protein>
<dbReference type="Pfam" id="PF03824">
    <property type="entry name" value="NicO"/>
    <property type="match status" value="1"/>
</dbReference>
<proteinExistence type="predicted"/>
<reference evidence="15 16" key="1">
    <citation type="submission" date="2021-01" db="EMBL/GenBank/DDBJ databases">
        <title>Whole genome shotgun sequence of Actinoplanes humidus NBRC 14915.</title>
        <authorList>
            <person name="Komaki H."/>
            <person name="Tamura T."/>
        </authorList>
    </citation>
    <scope>NUCLEOTIDE SEQUENCE [LARGE SCALE GENOMIC DNA]</scope>
    <source>
        <strain evidence="15 16">NBRC 14915</strain>
    </source>
</reference>
<evidence type="ECO:0000256" key="12">
    <source>
        <dbReference type="ARBA" id="ARBA00023285"/>
    </source>
</evidence>
<feature type="transmembrane region" description="Helical" evidence="13">
    <location>
        <begin position="438"/>
        <end position="461"/>
    </location>
</feature>
<evidence type="ECO:0008006" key="17">
    <source>
        <dbReference type="Google" id="ProtNLM"/>
    </source>
</evidence>
<evidence type="ECO:0000256" key="14">
    <source>
        <dbReference type="SAM" id="SignalP"/>
    </source>
</evidence>
<evidence type="ECO:0000256" key="3">
    <source>
        <dbReference type="ARBA" id="ARBA00022426"/>
    </source>
</evidence>
<accession>A0ABQ3ZJN9</accession>
<keyword evidence="14" id="KW-0732">Signal</keyword>
<keyword evidence="9" id="KW-0406">Ion transport</keyword>
<evidence type="ECO:0000313" key="16">
    <source>
        <dbReference type="Proteomes" id="UP000603200"/>
    </source>
</evidence>
<dbReference type="Proteomes" id="UP000603200">
    <property type="component" value="Unassembled WGS sequence"/>
</dbReference>
<dbReference type="RefSeq" id="WP_203836065.1">
    <property type="nucleotide sequence ID" value="NZ_BAAATV010000003.1"/>
</dbReference>
<feature type="transmembrane region" description="Helical" evidence="13">
    <location>
        <begin position="242"/>
        <end position="264"/>
    </location>
</feature>
<keyword evidence="4" id="KW-0813">Transport</keyword>
<keyword evidence="16" id="KW-1185">Reference proteome</keyword>
<keyword evidence="3" id="KW-0171">Cobalt transport</keyword>
<evidence type="ECO:0000256" key="8">
    <source>
        <dbReference type="ARBA" id="ARBA00022989"/>
    </source>
</evidence>
<feature type="transmembrane region" description="Helical" evidence="13">
    <location>
        <begin position="467"/>
        <end position="495"/>
    </location>
</feature>
<evidence type="ECO:0000256" key="1">
    <source>
        <dbReference type="ARBA" id="ARBA00002510"/>
    </source>
</evidence>
<feature type="transmembrane region" description="Helical" evidence="13">
    <location>
        <begin position="322"/>
        <end position="339"/>
    </location>
</feature>
<evidence type="ECO:0000256" key="7">
    <source>
        <dbReference type="ARBA" id="ARBA00022692"/>
    </source>
</evidence>
<dbReference type="InterPro" id="IPR011541">
    <property type="entry name" value="Ni/Co_transpt_high_affinity"/>
</dbReference>
<keyword evidence="12" id="KW-0170">Cobalt</keyword>
<feature type="chain" id="PRO_5046928545" description="ABC-type nickel/cobalt efflux system permease component RcnA" evidence="14">
    <location>
        <begin position="26"/>
        <end position="540"/>
    </location>
</feature>
<evidence type="ECO:0000256" key="5">
    <source>
        <dbReference type="ARBA" id="ARBA00022475"/>
    </source>
</evidence>
<evidence type="ECO:0000256" key="10">
    <source>
        <dbReference type="ARBA" id="ARBA00023112"/>
    </source>
</evidence>
<evidence type="ECO:0000256" key="6">
    <source>
        <dbReference type="ARBA" id="ARBA00022596"/>
    </source>
</evidence>
<name>A0ABQ3ZJN9_9ACTN</name>
<sequence length="540" mass="55886">MTRRVLSAALLGLVAVVGLAAPAQAHPLGNFTTNQYAGLRVTSTGIDIDYVLDLAELPAYQARNDEIDTDHDATLSPAESDTYAQRTCAAAAASSTLVAAGRQQTLTSRPAGLTFPPGAGGLTTLRLQCVLHATTHLTTTTPITYGSALYPDRIGWREITAVGDRYTLTASTVPTTSSSARLTAYPPGAVNADTRTASFTARPGGPAAAAAPFGPTGTGTSQARDVDRFTAWFTDLVGHPQLTLGVGILAVLVALILGGAHAVAPGHGKTIMAAYLVGSRGRLRQALTVAASVAVTHTLGVLALGIILATSVQLAPDSLYDWLKLTSGILVALVGAQLLRQAIRRLRTPTHTHSHLPEPSTLPHHHSVASPAHIPSLVSITAPSSAVTTATHPGVQIVMPAHTHDHDHGQAHTHDHGDGRTHTHYVPAPDEPVRVRTLLAMGFAGGLSPSPSAVVVLLGAAALGRAWYGVILVLAYGIGLAATLTGIGFALARWGDRLHRATAGRWPALLTRRMPTATATIILLVGLGMAGLAAMSLLHA</sequence>
<evidence type="ECO:0000256" key="13">
    <source>
        <dbReference type="SAM" id="Phobius"/>
    </source>
</evidence>
<keyword evidence="5" id="KW-1003">Cell membrane</keyword>
<feature type="transmembrane region" description="Helical" evidence="13">
    <location>
        <begin position="285"/>
        <end position="310"/>
    </location>
</feature>
<evidence type="ECO:0000256" key="4">
    <source>
        <dbReference type="ARBA" id="ARBA00022448"/>
    </source>
</evidence>
<evidence type="ECO:0000313" key="15">
    <source>
        <dbReference type="EMBL" id="GIE18806.1"/>
    </source>
</evidence>
<comment type="caution">
    <text evidence="15">The sequence shown here is derived from an EMBL/GenBank/DDBJ whole genome shotgun (WGS) entry which is preliminary data.</text>
</comment>
<evidence type="ECO:0000256" key="2">
    <source>
        <dbReference type="ARBA" id="ARBA00004651"/>
    </source>
</evidence>
<keyword evidence="11 13" id="KW-0472">Membrane</keyword>
<comment type="function">
    <text evidence="1">Efflux system for nickel and cobalt.</text>
</comment>
<dbReference type="InterPro" id="IPR051224">
    <property type="entry name" value="NiCoT_RcnA"/>
</dbReference>
<keyword evidence="6" id="KW-0533">Nickel</keyword>
<evidence type="ECO:0000256" key="9">
    <source>
        <dbReference type="ARBA" id="ARBA00023065"/>
    </source>
</evidence>